<dbReference type="PANTHER" id="PTHR33653:SF1">
    <property type="entry name" value="RIBONUCLEASE VAPC2"/>
    <property type="match status" value="1"/>
</dbReference>
<evidence type="ECO:0000313" key="12">
    <source>
        <dbReference type="EMBL" id="MQU41623.1"/>
    </source>
</evidence>
<evidence type="ECO:0000259" key="9">
    <source>
        <dbReference type="Pfam" id="PF01850"/>
    </source>
</evidence>
<dbReference type="CDD" id="cd18746">
    <property type="entry name" value="PIN_VapC4-5_FitB-like"/>
    <property type="match status" value="1"/>
</dbReference>
<evidence type="ECO:0000313" key="11">
    <source>
        <dbReference type="EMBL" id="MQU31040.1"/>
    </source>
</evidence>
<evidence type="ECO:0000256" key="3">
    <source>
        <dbReference type="ARBA" id="ARBA00022722"/>
    </source>
</evidence>
<dbReference type="Proteomes" id="UP000447574">
    <property type="component" value="Unassembled WGS sequence"/>
</dbReference>
<dbReference type="HAMAP" id="MF_00265">
    <property type="entry name" value="VapC_Nob1"/>
    <property type="match status" value="1"/>
</dbReference>
<dbReference type="InterPro" id="IPR022907">
    <property type="entry name" value="VapC_family"/>
</dbReference>
<keyword evidence="4 8" id="KW-0479">Metal-binding</keyword>
<evidence type="ECO:0000256" key="7">
    <source>
        <dbReference type="ARBA" id="ARBA00038093"/>
    </source>
</evidence>
<dbReference type="AlphaFoldDB" id="A0A6A7Z4W3"/>
<dbReference type="GO" id="GO:0000287">
    <property type="term" value="F:magnesium ion binding"/>
    <property type="evidence" value="ECO:0007669"/>
    <property type="project" value="UniProtKB-UniRule"/>
</dbReference>
<feature type="binding site" evidence="8">
    <location>
        <position position="5"/>
    </location>
    <ligand>
        <name>Mg(2+)</name>
        <dbReference type="ChEBI" id="CHEBI:18420"/>
    </ligand>
</feature>
<name>A0A6A7Z4W3_9PSED</name>
<comment type="caution">
    <text evidence="10">The sequence shown here is derived from an EMBL/GenBank/DDBJ whole genome shotgun (WGS) entry which is preliminary data.</text>
</comment>
<evidence type="ECO:0000256" key="1">
    <source>
        <dbReference type="ARBA" id="ARBA00001946"/>
    </source>
</evidence>
<evidence type="ECO:0000256" key="5">
    <source>
        <dbReference type="ARBA" id="ARBA00022801"/>
    </source>
</evidence>
<organism evidence="10 13">
    <name type="scientific">Pseudomonas helleri</name>
    <dbReference type="NCBI Taxonomy" id="1608996"/>
    <lineage>
        <taxon>Bacteria</taxon>
        <taxon>Pseudomonadati</taxon>
        <taxon>Pseudomonadota</taxon>
        <taxon>Gammaproteobacteria</taxon>
        <taxon>Pseudomonadales</taxon>
        <taxon>Pseudomonadaceae</taxon>
        <taxon>Pseudomonas</taxon>
    </lineage>
</organism>
<gene>
    <name evidence="8" type="primary">vapC</name>
    <name evidence="12" type="ORF">GHO28_03735</name>
    <name evidence="11" type="ORF">GHO30_06395</name>
    <name evidence="10" type="ORF">GHO37_01740</name>
</gene>
<dbReference type="RefSeq" id="WP_048389996.1">
    <property type="nucleotide sequence ID" value="NZ_JBQDSB010000018.1"/>
</dbReference>
<feature type="binding site" evidence="8">
    <location>
        <position position="101"/>
    </location>
    <ligand>
        <name>Mg(2+)</name>
        <dbReference type="ChEBI" id="CHEBI:18420"/>
    </ligand>
</feature>
<dbReference type="EMBL" id="WIVX01000020">
    <property type="protein sequence ID" value="MQU31040.1"/>
    <property type="molecule type" value="Genomic_DNA"/>
</dbReference>
<comment type="similarity">
    <text evidence="7 8">Belongs to the PINc/VapC protein family.</text>
</comment>
<dbReference type="InterPro" id="IPR050556">
    <property type="entry name" value="Type_II_TA_system_RNase"/>
</dbReference>
<keyword evidence="8" id="KW-0800">Toxin</keyword>
<dbReference type="Proteomes" id="UP000470186">
    <property type="component" value="Unassembled WGS sequence"/>
</dbReference>
<keyword evidence="6 8" id="KW-0460">Magnesium</keyword>
<comment type="cofactor">
    <cofactor evidence="1 8">
        <name>Mg(2+)</name>
        <dbReference type="ChEBI" id="CHEBI:18420"/>
    </cofactor>
</comment>
<evidence type="ECO:0000256" key="8">
    <source>
        <dbReference type="HAMAP-Rule" id="MF_00265"/>
    </source>
</evidence>
<dbReference type="SUPFAM" id="SSF88723">
    <property type="entry name" value="PIN domain-like"/>
    <property type="match status" value="1"/>
</dbReference>
<keyword evidence="5 8" id="KW-0378">Hydrolase</keyword>
<sequence>MFLLDTNVVSELRKPQAHPAVVAWAGSIPAYKLYISAITLLEIETGILRLERQDPRQAAPLRNWLEAYVVPAFAGRVLSIDGTVARRCARLHVPDRSNECDALIAATALVHGMTIVTRNTQDFALSGAPLLNPWSSDSQF</sequence>
<proteinExistence type="inferred from homology"/>
<protein>
    <recommendedName>
        <fullName evidence="8">Ribonuclease VapC</fullName>
        <shortName evidence="8">RNase VapC</shortName>
        <ecNumber evidence="8">3.1.-.-</ecNumber>
    </recommendedName>
    <alternativeName>
        <fullName evidence="8">Toxin VapC</fullName>
    </alternativeName>
</protein>
<evidence type="ECO:0000313" key="14">
    <source>
        <dbReference type="Proteomes" id="UP000466863"/>
    </source>
</evidence>
<keyword evidence="15" id="KW-1185">Reference proteome</keyword>
<dbReference type="EC" id="3.1.-.-" evidence="8"/>
<evidence type="ECO:0000313" key="10">
    <source>
        <dbReference type="EMBL" id="MQT73035.1"/>
    </source>
</evidence>
<evidence type="ECO:0000256" key="4">
    <source>
        <dbReference type="ARBA" id="ARBA00022723"/>
    </source>
</evidence>
<dbReference type="Proteomes" id="UP000466863">
    <property type="component" value="Unassembled WGS sequence"/>
</dbReference>
<evidence type="ECO:0000256" key="6">
    <source>
        <dbReference type="ARBA" id="ARBA00022842"/>
    </source>
</evidence>
<comment type="function">
    <text evidence="8">Toxic component of a toxin-antitoxin (TA) system. An RNase.</text>
</comment>
<dbReference type="PANTHER" id="PTHR33653">
    <property type="entry name" value="RIBONUCLEASE VAPC2"/>
    <property type="match status" value="1"/>
</dbReference>
<reference evidence="13 14" key="1">
    <citation type="submission" date="2019-10" db="EMBL/GenBank/DDBJ databases">
        <title>Evaluation of single-gene subtyping targets for Pseudomonas.</title>
        <authorList>
            <person name="Reichler S.J."/>
            <person name="Orsi R.H."/>
            <person name="Wiedmann M."/>
            <person name="Martin N.H."/>
            <person name="Murphy S.I."/>
        </authorList>
    </citation>
    <scope>NUCLEOTIDE SEQUENCE [LARGE SCALE GENOMIC DNA]</scope>
    <source>
        <strain evidence="12 14">FSL R10-1876</strain>
        <strain evidence="11 15">FSL R10-2107</strain>
        <strain evidence="10 13">FSL R10-2932</strain>
    </source>
</reference>
<dbReference type="GO" id="GO:0016787">
    <property type="term" value="F:hydrolase activity"/>
    <property type="evidence" value="ECO:0007669"/>
    <property type="project" value="UniProtKB-KW"/>
</dbReference>
<evidence type="ECO:0000313" key="13">
    <source>
        <dbReference type="Proteomes" id="UP000447574"/>
    </source>
</evidence>
<keyword evidence="3 8" id="KW-0540">Nuclease</keyword>
<dbReference type="EMBL" id="WIWF01000004">
    <property type="protein sequence ID" value="MQT73035.1"/>
    <property type="molecule type" value="Genomic_DNA"/>
</dbReference>
<feature type="domain" description="PIN" evidence="9">
    <location>
        <begin position="3"/>
        <end position="121"/>
    </location>
</feature>
<dbReference type="EMBL" id="WIVV01000009">
    <property type="protein sequence ID" value="MQU41623.1"/>
    <property type="molecule type" value="Genomic_DNA"/>
</dbReference>
<dbReference type="Gene3D" id="3.40.50.1010">
    <property type="entry name" value="5'-nuclease"/>
    <property type="match status" value="1"/>
</dbReference>
<evidence type="ECO:0000313" key="15">
    <source>
        <dbReference type="Proteomes" id="UP000470186"/>
    </source>
</evidence>
<keyword evidence="2 8" id="KW-1277">Toxin-antitoxin system</keyword>
<dbReference type="GO" id="GO:0004540">
    <property type="term" value="F:RNA nuclease activity"/>
    <property type="evidence" value="ECO:0007669"/>
    <property type="project" value="InterPro"/>
</dbReference>
<dbReference type="InterPro" id="IPR002716">
    <property type="entry name" value="PIN_dom"/>
</dbReference>
<dbReference type="Pfam" id="PF01850">
    <property type="entry name" value="PIN"/>
    <property type="match status" value="1"/>
</dbReference>
<accession>A0A6A7Z4W3</accession>
<dbReference type="InterPro" id="IPR029060">
    <property type="entry name" value="PIN-like_dom_sf"/>
</dbReference>
<dbReference type="GO" id="GO:0090729">
    <property type="term" value="F:toxin activity"/>
    <property type="evidence" value="ECO:0007669"/>
    <property type="project" value="UniProtKB-KW"/>
</dbReference>
<evidence type="ECO:0000256" key="2">
    <source>
        <dbReference type="ARBA" id="ARBA00022649"/>
    </source>
</evidence>